<keyword evidence="4" id="KW-1185">Reference proteome</keyword>
<evidence type="ECO:0000313" key="4">
    <source>
        <dbReference type="Proteomes" id="UP000719412"/>
    </source>
</evidence>
<evidence type="ECO:0000256" key="1">
    <source>
        <dbReference type="SAM" id="MobiDB-lite"/>
    </source>
</evidence>
<dbReference type="AlphaFoldDB" id="A0A8J6HGL3"/>
<feature type="compositionally biased region" description="Polar residues" evidence="1">
    <location>
        <begin position="90"/>
        <end position="99"/>
    </location>
</feature>
<accession>A0A8J6HGL3</accession>
<keyword evidence="2" id="KW-0472">Membrane</keyword>
<dbReference type="EMBL" id="JABDTM020024915">
    <property type="protein sequence ID" value="KAH0813827.1"/>
    <property type="molecule type" value="Genomic_DNA"/>
</dbReference>
<name>A0A8J6HGL3_TENMO</name>
<evidence type="ECO:0000313" key="3">
    <source>
        <dbReference type="EMBL" id="KAH0813827.1"/>
    </source>
</evidence>
<protein>
    <submittedName>
        <fullName evidence="3">Uncharacterized protein</fullName>
    </submittedName>
</protein>
<feature type="transmembrane region" description="Helical" evidence="2">
    <location>
        <begin position="41"/>
        <end position="60"/>
    </location>
</feature>
<feature type="region of interest" description="Disordered" evidence="1">
    <location>
        <begin position="1"/>
        <end position="21"/>
    </location>
</feature>
<proteinExistence type="predicted"/>
<comment type="caution">
    <text evidence="3">The sequence shown here is derived from an EMBL/GenBank/DDBJ whole genome shotgun (WGS) entry which is preliminary data.</text>
</comment>
<sequence>MTKFDIQAQKESCYHTSPSSTLNPQTEVMIRRARAAPTPSLPILIFSAVVITYHLPYLLLKRGASSFNNPSYFSVGAAKKAPKSDSSASECSLSRTSTPPKRRNLRAFLRSVSSNSADSNQELLIMGEPRLSDIAPDLAFKHQTSRSNSLKSKEPHGELLYSLLPTSEEAAELSGDEVFISDDTATYYNYSPSKASTQRRHSIGTFIGRERTSSVASSSRSFKEDFPQAIVHATSDGDSVTPSVFDDHSLRHASYPRKRCPRCTRETMMSLYNLKTANERPDNDPIEITWTGWNNVRLSRWDRKRVGWRVYMKG</sequence>
<keyword evidence="2" id="KW-1133">Transmembrane helix</keyword>
<organism evidence="3 4">
    <name type="scientific">Tenebrio molitor</name>
    <name type="common">Yellow mealworm beetle</name>
    <dbReference type="NCBI Taxonomy" id="7067"/>
    <lineage>
        <taxon>Eukaryota</taxon>
        <taxon>Metazoa</taxon>
        <taxon>Ecdysozoa</taxon>
        <taxon>Arthropoda</taxon>
        <taxon>Hexapoda</taxon>
        <taxon>Insecta</taxon>
        <taxon>Pterygota</taxon>
        <taxon>Neoptera</taxon>
        <taxon>Endopterygota</taxon>
        <taxon>Coleoptera</taxon>
        <taxon>Polyphaga</taxon>
        <taxon>Cucujiformia</taxon>
        <taxon>Tenebrionidae</taxon>
        <taxon>Tenebrio</taxon>
    </lineage>
</organism>
<gene>
    <name evidence="3" type="ORF">GEV33_008963</name>
</gene>
<dbReference type="Proteomes" id="UP000719412">
    <property type="component" value="Unassembled WGS sequence"/>
</dbReference>
<reference evidence="3" key="2">
    <citation type="submission" date="2021-08" db="EMBL/GenBank/DDBJ databases">
        <authorList>
            <person name="Eriksson T."/>
        </authorList>
    </citation>
    <scope>NUCLEOTIDE SEQUENCE</scope>
    <source>
        <strain evidence="3">Stoneville</strain>
        <tissue evidence="3">Whole head</tissue>
    </source>
</reference>
<evidence type="ECO:0000256" key="2">
    <source>
        <dbReference type="SAM" id="Phobius"/>
    </source>
</evidence>
<feature type="region of interest" description="Disordered" evidence="1">
    <location>
        <begin position="77"/>
        <end position="99"/>
    </location>
</feature>
<reference evidence="3" key="1">
    <citation type="journal article" date="2020" name="J Insects Food Feed">
        <title>The yellow mealworm (Tenebrio molitor) genome: a resource for the emerging insects as food and feed industry.</title>
        <authorList>
            <person name="Eriksson T."/>
            <person name="Andere A."/>
            <person name="Kelstrup H."/>
            <person name="Emery V."/>
            <person name="Picard C."/>
        </authorList>
    </citation>
    <scope>NUCLEOTIDE SEQUENCE</scope>
    <source>
        <strain evidence="3">Stoneville</strain>
        <tissue evidence="3">Whole head</tissue>
    </source>
</reference>
<keyword evidence="2" id="KW-0812">Transmembrane</keyword>